<evidence type="ECO:0000256" key="8">
    <source>
        <dbReference type="SAM" id="SignalP"/>
    </source>
</evidence>
<gene>
    <name evidence="10" type="ORF">GB927_000840</name>
</gene>
<evidence type="ECO:0000256" key="6">
    <source>
        <dbReference type="ARBA" id="ARBA00023326"/>
    </source>
</evidence>
<evidence type="ECO:0000313" key="10">
    <source>
        <dbReference type="EMBL" id="MCQ4628557.1"/>
    </source>
</evidence>
<evidence type="ECO:0000256" key="7">
    <source>
        <dbReference type="RuleBase" id="RU361153"/>
    </source>
</evidence>
<dbReference type="EMBL" id="WHSB02000001">
    <property type="protein sequence ID" value="MCQ4628557.1"/>
    <property type="molecule type" value="Genomic_DNA"/>
</dbReference>
<keyword evidence="5 7" id="KW-0326">Glycosidase</keyword>
<dbReference type="Proteomes" id="UP000996601">
    <property type="component" value="Unassembled WGS sequence"/>
</dbReference>
<keyword evidence="3" id="KW-0136">Cellulose degradation</keyword>
<feature type="domain" description="Glycoside hydrolase family 5" evidence="9">
    <location>
        <begin position="67"/>
        <end position="385"/>
    </location>
</feature>
<dbReference type="Pfam" id="PF00150">
    <property type="entry name" value="Cellulase"/>
    <property type="match status" value="1"/>
</dbReference>
<evidence type="ECO:0000256" key="2">
    <source>
        <dbReference type="ARBA" id="ARBA00022801"/>
    </source>
</evidence>
<dbReference type="InterPro" id="IPR001547">
    <property type="entry name" value="Glyco_hydro_5"/>
</dbReference>
<keyword evidence="6" id="KW-0624">Polysaccharide degradation</keyword>
<evidence type="ECO:0000259" key="9">
    <source>
        <dbReference type="Pfam" id="PF00150"/>
    </source>
</evidence>
<dbReference type="Gene3D" id="3.20.20.80">
    <property type="entry name" value="Glycosidases"/>
    <property type="match status" value="1"/>
</dbReference>
<evidence type="ECO:0000313" key="11">
    <source>
        <dbReference type="Proteomes" id="UP000996601"/>
    </source>
</evidence>
<dbReference type="PANTHER" id="PTHR31297">
    <property type="entry name" value="GLUCAN ENDO-1,6-BETA-GLUCOSIDASE B"/>
    <property type="match status" value="1"/>
</dbReference>
<name>A0ABT1R059_9HYPH</name>
<dbReference type="InterPro" id="IPR050386">
    <property type="entry name" value="Glycosyl_hydrolase_5"/>
</dbReference>
<keyword evidence="4" id="KW-0119">Carbohydrate metabolism</keyword>
<reference evidence="10" key="1">
    <citation type="submission" date="2021-07" db="EMBL/GenBank/DDBJ databases">
        <title>Shinella sp. nov., a novel member of the genus Shinella from water.</title>
        <authorList>
            <person name="Deng Y."/>
        </authorList>
    </citation>
    <scope>NUCLEOTIDE SEQUENCE</scope>
    <source>
        <strain evidence="10">CPCC 100929</strain>
    </source>
</reference>
<dbReference type="SUPFAM" id="SSF51445">
    <property type="entry name" value="(Trans)glycosidases"/>
    <property type="match status" value="1"/>
</dbReference>
<feature type="signal peptide" evidence="8">
    <location>
        <begin position="1"/>
        <end position="23"/>
    </location>
</feature>
<dbReference type="InterPro" id="IPR017853">
    <property type="entry name" value="GH"/>
</dbReference>
<organism evidence="10 11">
    <name type="scientific">Shinella lacus</name>
    <dbReference type="NCBI Taxonomy" id="2654216"/>
    <lineage>
        <taxon>Bacteria</taxon>
        <taxon>Pseudomonadati</taxon>
        <taxon>Pseudomonadota</taxon>
        <taxon>Alphaproteobacteria</taxon>
        <taxon>Hyphomicrobiales</taxon>
        <taxon>Rhizobiaceae</taxon>
        <taxon>Shinella</taxon>
    </lineage>
</organism>
<evidence type="ECO:0000256" key="4">
    <source>
        <dbReference type="ARBA" id="ARBA00023277"/>
    </source>
</evidence>
<keyword evidence="11" id="KW-1185">Reference proteome</keyword>
<accession>A0ABT1R059</accession>
<keyword evidence="2 7" id="KW-0378">Hydrolase</keyword>
<evidence type="ECO:0000256" key="5">
    <source>
        <dbReference type="ARBA" id="ARBA00023295"/>
    </source>
</evidence>
<keyword evidence="8" id="KW-0732">Signal</keyword>
<feature type="chain" id="PRO_5046393691" evidence="8">
    <location>
        <begin position="24"/>
        <end position="420"/>
    </location>
</feature>
<sequence>MRAFRPLVLLVIMLLGAAGTALAADLPSFRRGINFARLHSLPTEDPEKAGAFLWPPFQGPLARIKNAELRRLRAVGFDFIRLPVAPAPFLSVTQAKRRVLTDALLDTVRRLQKAGFGVLIDAHPNHSDPNWSAPKILADAKGAPFRDYAEWLKQLAAHLRDLPAEKTALGLMNEPQQECQLKTANDWINMQPLLYAAVRETAPDLALVLTTGCYSSPEALPQLDMAPFDGNTLVDVHYYRPYPFTHQGLPFANEPLRYMSGIAYPGTGADSILTLARTMQLIAERRRAGDNVPDDALDQAKATMANYYDDPPIVDDGYVPGHFAAMRKWVEAEKIAPSRLIIGEFGVARQPEDFPEIPGRYRWLADVRKAAEDNGFGWALWDYNAGDGYPGFGLVFDNESRKIDADAIEALGLDRSALRD</sequence>
<dbReference type="GO" id="GO:0016787">
    <property type="term" value="F:hydrolase activity"/>
    <property type="evidence" value="ECO:0007669"/>
    <property type="project" value="UniProtKB-KW"/>
</dbReference>
<comment type="similarity">
    <text evidence="1 7">Belongs to the glycosyl hydrolase 5 (cellulase A) family.</text>
</comment>
<comment type="caution">
    <text evidence="10">The sequence shown here is derived from an EMBL/GenBank/DDBJ whole genome shotgun (WGS) entry which is preliminary data.</text>
</comment>
<dbReference type="PANTHER" id="PTHR31297:SF41">
    <property type="entry name" value="ENDOGLUCANASE, PUTATIVE (AFU_ORTHOLOGUE AFUA_5G01830)-RELATED"/>
    <property type="match status" value="1"/>
</dbReference>
<dbReference type="RefSeq" id="WP_256114598.1">
    <property type="nucleotide sequence ID" value="NZ_WHSB02000001.1"/>
</dbReference>
<evidence type="ECO:0000256" key="1">
    <source>
        <dbReference type="ARBA" id="ARBA00005641"/>
    </source>
</evidence>
<proteinExistence type="inferred from homology"/>
<protein>
    <submittedName>
        <fullName evidence="10">Glycoside hydrolase family 5 protein</fullName>
    </submittedName>
</protein>
<evidence type="ECO:0000256" key="3">
    <source>
        <dbReference type="ARBA" id="ARBA00023001"/>
    </source>
</evidence>